<dbReference type="InterPro" id="IPR039298">
    <property type="entry name" value="ACOT13"/>
</dbReference>
<dbReference type="Pfam" id="PF03061">
    <property type="entry name" value="4HBT"/>
    <property type="match status" value="1"/>
</dbReference>
<feature type="domain" description="Thioesterase" evidence="3">
    <location>
        <begin position="46"/>
        <end position="118"/>
    </location>
</feature>
<dbReference type="EMBL" id="LAYZ01000001">
    <property type="protein sequence ID" value="KKK35793.1"/>
    <property type="molecule type" value="Genomic_DNA"/>
</dbReference>
<dbReference type="InterPro" id="IPR029069">
    <property type="entry name" value="HotDog_dom_sf"/>
</dbReference>
<dbReference type="SUPFAM" id="SSF54637">
    <property type="entry name" value="Thioesterase/thiol ester dehydrase-isomerase"/>
    <property type="match status" value="1"/>
</dbReference>
<comment type="similarity">
    <text evidence="1">Belongs to the thioesterase PaaI family.</text>
</comment>
<dbReference type="InterPro" id="IPR003736">
    <property type="entry name" value="PAAI_dom"/>
</dbReference>
<dbReference type="InterPro" id="IPR006683">
    <property type="entry name" value="Thioestr_dom"/>
</dbReference>
<evidence type="ECO:0000313" key="5">
    <source>
        <dbReference type="Proteomes" id="UP000034287"/>
    </source>
</evidence>
<accession>A0A0M2SNI2</accession>
<dbReference type="Proteomes" id="UP000034287">
    <property type="component" value="Unassembled WGS sequence"/>
</dbReference>
<proteinExistence type="inferred from homology"/>
<sequence>MDLRNVVRKETSAPPCDHYLNVSVKEASEGKSRGIWTVTDEMINGNGVAMGGFSGAAADIMFAYAISSQLEMDEGFASINLNTTFLKPVIRGEVEILCRIHKKGRTAAYGRATLMQNGKTVAEATSSIMIIKK</sequence>
<evidence type="ECO:0000313" key="4">
    <source>
        <dbReference type="EMBL" id="KKK35793.1"/>
    </source>
</evidence>
<dbReference type="Gene3D" id="3.10.129.10">
    <property type="entry name" value="Hotdog Thioesterase"/>
    <property type="match status" value="1"/>
</dbReference>
<gene>
    <name evidence="4" type="ORF">WN59_02975</name>
</gene>
<dbReference type="NCBIfam" id="TIGR00369">
    <property type="entry name" value="unchar_dom_1"/>
    <property type="match status" value="1"/>
</dbReference>
<comment type="caution">
    <text evidence="4">The sequence shown here is derived from an EMBL/GenBank/DDBJ whole genome shotgun (WGS) entry which is preliminary data.</text>
</comment>
<keyword evidence="5" id="KW-1185">Reference proteome</keyword>
<protein>
    <submittedName>
        <fullName evidence="4">Thioesterase</fullName>
    </submittedName>
</protein>
<keyword evidence="2" id="KW-0378">Hydrolase</keyword>
<dbReference type="PATRIC" id="fig|1432562.3.peg.610"/>
<evidence type="ECO:0000256" key="1">
    <source>
        <dbReference type="ARBA" id="ARBA00008324"/>
    </source>
</evidence>
<dbReference type="PANTHER" id="PTHR21660">
    <property type="entry name" value="THIOESTERASE SUPERFAMILY MEMBER-RELATED"/>
    <property type="match status" value="1"/>
</dbReference>
<dbReference type="OrthoDB" id="2735402at2"/>
<evidence type="ECO:0000259" key="3">
    <source>
        <dbReference type="Pfam" id="PF03061"/>
    </source>
</evidence>
<dbReference type="GO" id="GO:0047617">
    <property type="term" value="F:fatty acyl-CoA hydrolase activity"/>
    <property type="evidence" value="ECO:0007669"/>
    <property type="project" value="InterPro"/>
</dbReference>
<dbReference type="CDD" id="cd03443">
    <property type="entry name" value="PaaI_thioesterase"/>
    <property type="match status" value="1"/>
</dbReference>
<dbReference type="RefSeq" id="WP_046512294.1">
    <property type="nucleotide sequence ID" value="NZ_LAYZ01000001.1"/>
</dbReference>
<name>A0A0M2SNI2_9STAP</name>
<reference evidence="4 5" key="1">
    <citation type="submission" date="2015-04" db="EMBL/GenBank/DDBJ databases">
        <title>Taxonomic description and genome sequence of Salinicoccus sediminis sp. nov., a novel hyper halotolerant bacterium isolated from marine sediment.</title>
        <authorList>
            <person name="Mathan Kumar R."/>
            <person name="Kaur G."/>
            <person name="Kumar N."/>
            <person name="Kumar A."/>
            <person name="Singh N.K."/>
            <person name="Kaur N."/>
            <person name="Mayilraj S."/>
        </authorList>
    </citation>
    <scope>NUCLEOTIDE SEQUENCE [LARGE SCALE GENOMIC DNA]</scope>
    <source>
        <strain evidence="4 5">SV-16</strain>
    </source>
</reference>
<dbReference type="AlphaFoldDB" id="A0A0M2SNI2"/>
<organism evidence="4 5">
    <name type="scientific">Salinicoccus sediminis</name>
    <dbReference type="NCBI Taxonomy" id="1432562"/>
    <lineage>
        <taxon>Bacteria</taxon>
        <taxon>Bacillati</taxon>
        <taxon>Bacillota</taxon>
        <taxon>Bacilli</taxon>
        <taxon>Bacillales</taxon>
        <taxon>Staphylococcaceae</taxon>
        <taxon>Salinicoccus</taxon>
    </lineage>
</organism>
<evidence type="ECO:0000256" key="2">
    <source>
        <dbReference type="ARBA" id="ARBA00022801"/>
    </source>
</evidence>
<dbReference type="STRING" id="1432562.WN59_02975"/>
<dbReference type="PANTHER" id="PTHR21660:SF1">
    <property type="entry name" value="ACYL-COENZYME A THIOESTERASE 13"/>
    <property type="match status" value="1"/>
</dbReference>